<sequence length="55" mass="5806">MASGGWLQSDPAGNVHNAIKRCTTAFGAAPRYLSSAVLMPQLATYALPQTKRTNA</sequence>
<protein>
    <submittedName>
        <fullName evidence="1">Uncharacterized protein</fullName>
    </submittedName>
</protein>
<name>A0A653E078_9PSED</name>
<dbReference type="EMBL" id="LR215729">
    <property type="protein sequence ID" value="VEV96128.1"/>
    <property type="molecule type" value="Genomic_DNA"/>
</dbReference>
<accession>A0A653E078</accession>
<proteinExistence type="predicted"/>
<gene>
    <name evidence="1" type="ORF">PMYSY11_1081</name>
</gene>
<reference evidence="1" key="1">
    <citation type="submission" date="2019-02" db="EMBL/GenBank/DDBJ databases">
        <authorList>
            <consortium name="Genoscope - CEA"/>
            <person name="William W."/>
        </authorList>
    </citation>
    <scope>NUCLEOTIDE SEQUENCE [LARGE SCALE GENOMIC DNA]</scope>
    <source>
        <strain evidence="1">YSy11</strain>
    </source>
</reference>
<organism evidence="1">
    <name type="scientific">Pseudomonas marincola</name>
    <dbReference type="NCBI Taxonomy" id="437900"/>
    <lineage>
        <taxon>Bacteria</taxon>
        <taxon>Pseudomonadati</taxon>
        <taxon>Pseudomonadota</taxon>
        <taxon>Gammaproteobacteria</taxon>
        <taxon>Pseudomonadales</taxon>
        <taxon>Pseudomonadaceae</taxon>
        <taxon>Pseudomonas</taxon>
    </lineage>
</organism>
<evidence type="ECO:0000313" key="1">
    <source>
        <dbReference type="EMBL" id="VEV96128.1"/>
    </source>
</evidence>
<dbReference type="AlphaFoldDB" id="A0A653E078"/>